<feature type="transmembrane region" description="Helical" evidence="7">
    <location>
        <begin position="875"/>
        <end position="894"/>
    </location>
</feature>
<evidence type="ECO:0000256" key="5">
    <source>
        <dbReference type="ARBA" id="ARBA00022989"/>
    </source>
</evidence>
<keyword evidence="2 7" id="KW-0812">Transmembrane</keyword>
<dbReference type="PANTHER" id="PTHR43038:SF4">
    <property type="entry name" value="RIBOSOME-ASSOCIATED ATPASE"/>
    <property type="match status" value="1"/>
</dbReference>
<dbReference type="InterPro" id="IPR003593">
    <property type="entry name" value="AAA+_ATPase"/>
</dbReference>
<feature type="transmembrane region" description="Helical" evidence="7">
    <location>
        <begin position="732"/>
        <end position="757"/>
    </location>
</feature>
<evidence type="ECO:0000313" key="10">
    <source>
        <dbReference type="EMBL" id="TMM51756.1"/>
    </source>
</evidence>
<dbReference type="GO" id="GO:0140359">
    <property type="term" value="F:ABC-type transporter activity"/>
    <property type="evidence" value="ECO:0007669"/>
    <property type="project" value="InterPro"/>
</dbReference>
<dbReference type="AlphaFoldDB" id="A0A5S3PD55"/>
<dbReference type="CDD" id="cd03230">
    <property type="entry name" value="ABC_DR_subfamily_A"/>
    <property type="match status" value="1"/>
</dbReference>
<evidence type="ECO:0000313" key="11">
    <source>
        <dbReference type="Proteomes" id="UP000309550"/>
    </source>
</evidence>
<comment type="subcellular location">
    <subcellularLocation>
        <location evidence="1">Membrane</location>
        <topology evidence="1">Multi-pass membrane protein</topology>
    </subcellularLocation>
</comment>
<dbReference type="SUPFAM" id="SSF52540">
    <property type="entry name" value="P-loop containing nucleoside triphosphate hydrolases"/>
    <property type="match status" value="2"/>
</dbReference>
<dbReference type="InterPro" id="IPR047817">
    <property type="entry name" value="ABC2_TM_bact-type"/>
</dbReference>
<organism evidence="10 11">
    <name type="scientific">Sulfitobacter sabulilitoris</name>
    <dbReference type="NCBI Taxonomy" id="2562655"/>
    <lineage>
        <taxon>Bacteria</taxon>
        <taxon>Pseudomonadati</taxon>
        <taxon>Pseudomonadota</taxon>
        <taxon>Alphaproteobacteria</taxon>
        <taxon>Rhodobacterales</taxon>
        <taxon>Roseobacteraceae</taxon>
        <taxon>Sulfitobacter</taxon>
    </lineage>
</organism>
<dbReference type="InterPro" id="IPR047651">
    <property type="entry name" value="ABC2_perm_RbbA"/>
</dbReference>
<dbReference type="Gene3D" id="3.40.1710.10">
    <property type="entry name" value="abc type-2 transporter like domain"/>
    <property type="match status" value="1"/>
</dbReference>
<dbReference type="PROSITE" id="PS51012">
    <property type="entry name" value="ABC_TM2"/>
    <property type="match status" value="1"/>
</dbReference>
<dbReference type="InterPro" id="IPR017871">
    <property type="entry name" value="ABC_transporter-like_CS"/>
</dbReference>
<dbReference type="PROSITE" id="PS50893">
    <property type="entry name" value="ABC_TRANSPORTER_2"/>
    <property type="match status" value="2"/>
</dbReference>
<evidence type="ECO:0000259" key="9">
    <source>
        <dbReference type="PROSITE" id="PS51012"/>
    </source>
</evidence>
<evidence type="ECO:0000256" key="7">
    <source>
        <dbReference type="SAM" id="Phobius"/>
    </source>
</evidence>
<dbReference type="OrthoDB" id="9805029at2"/>
<evidence type="ECO:0000256" key="6">
    <source>
        <dbReference type="ARBA" id="ARBA00023136"/>
    </source>
</evidence>
<dbReference type="EMBL" id="VANS01000003">
    <property type="protein sequence ID" value="TMM51756.1"/>
    <property type="molecule type" value="Genomic_DNA"/>
</dbReference>
<gene>
    <name evidence="10" type="ORF">FDT80_13485</name>
</gene>
<feature type="transmembrane region" description="Helical" evidence="7">
    <location>
        <begin position="906"/>
        <end position="924"/>
    </location>
</feature>
<evidence type="ECO:0000259" key="8">
    <source>
        <dbReference type="PROSITE" id="PS50893"/>
    </source>
</evidence>
<evidence type="ECO:0000256" key="1">
    <source>
        <dbReference type="ARBA" id="ARBA00004141"/>
    </source>
</evidence>
<protein>
    <submittedName>
        <fullName evidence="10">ATP-binding cassette domain-containing protein</fullName>
    </submittedName>
</protein>
<dbReference type="Gene3D" id="3.40.50.300">
    <property type="entry name" value="P-loop containing nucleotide triphosphate hydrolases"/>
    <property type="match status" value="2"/>
</dbReference>
<feature type="transmembrane region" description="Helical" evidence="7">
    <location>
        <begin position="843"/>
        <end position="863"/>
    </location>
</feature>
<dbReference type="InterPro" id="IPR027417">
    <property type="entry name" value="P-loop_NTPase"/>
</dbReference>
<evidence type="ECO:0000256" key="3">
    <source>
        <dbReference type="ARBA" id="ARBA00022741"/>
    </source>
</evidence>
<dbReference type="InterPro" id="IPR013525">
    <property type="entry name" value="ABC2_TM"/>
</dbReference>
<feature type="transmembrane region" description="Helical" evidence="7">
    <location>
        <begin position="814"/>
        <end position="837"/>
    </location>
</feature>
<keyword evidence="11" id="KW-1185">Reference proteome</keyword>
<dbReference type="RefSeq" id="WP_138662828.1">
    <property type="nucleotide sequence ID" value="NZ_VANS01000003.1"/>
</dbReference>
<reference evidence="10 11" key="1">
    <citation type="submission" date="2019-05" db="EMBL/GenBank/DDBJ databases">
        <title>Sulfitobacter sabulilitoris sp. nov., isolated from a marine sand.</title>
        <authorList>
            <person name="Yoon J.-H."/>
        </authorList>
    </citation>
    <scope>NUCLEOTIDE SEQUENCE [LARGE SCALE GENOMIC DNA]</scope>
    <source>
        <strain evidence="10 11">HSMS-29</strain>
    </source>
</reference>
<dbReference type="Proteomes" id="UP000309550">
    <property type="component" value="Unassembled WGS sequence"/>
</dbReference>
<sequence>MAPEPTGQGPAMVARIRGLSHSYKTVTPLDNISLDLVRGQMIGLVGPDGVGKSTLLSLIAGARKLQTGRLEVLGGDMASRAHRKRISPRIAYMPQGLGRNLYEPLSIAENLEFFGKLFGLGAAERTSRIDRLTEATGLRRYLSRPAGKLSGGMKQKLGLCCALIHDPELMILDEPTTGVDPLSRRQLWELIDAIKAKTADMTVLVSTAYMDEAERFDRLIAMDLGRILAEDTPAGLKARTGSESIEHAFVQLLPASARAQHKALTIPPLRTGDDDTAIVAEGLTRRFGDFTAVDNVSFRIRVGEIFGFLGSNGCGKTTTMKMLTGLLPASEGQAFVFGRPIASSTNETRKRVGFMSQSFSLYGELTVTQNLRLHGRLFHLTPERTQARTRELIARFGLDSYRDTLASSLPLGIRQRLSLAVAIIHEPEMLILDEPTSGVDPVARDQFWELLAELSRRDGVTIFISTHFMTEAMRCDRISLMHDGRVLVQDTPARLVERMGAPDLEAAFISYIEEDMGKTGDPRDTVKIGDRAHEALGATAIGPARPRVAGPGATMRSLNRTLAFSHREVVEVLRDPVRLGFAFLGSMFLLLMIAFGISHDVEDLKFAALDLDQTPESRAYLTHYSGSRYFVEWPELRSQEDLETHLAANDITLALEIPPGFGRDVKTSSRPEISAWIDGANTQRAGTIEGYVSGAHSRYLDQLMRDSGRALPDFELVEVEPRYRYNPSFESIFAVGPSVPAILLMLFPAILMAVSIVREKEIGTITNFYVTPTSRAEFLIGKQLPYVLIGLVNFLFMSLLVVLVLQVPLKGSMAALTLGALLYVTSATGFGLIVSTFTRTQVAAVFATAILSLLPSTQFSGMMQPISTLEGGARVIGMLWPTGYFVHLSVGAFTKGLMLGDLLRDLVFLLIYAPVFTIFAALLLKKQMD</sequence>
<dbReference type="InterPro" id="IPR003439">
    <property type="entry name" value="ABC_transporter-like_ATP-bd"/>
</dbReference>
<accession>A0A5S3PD55</accession>
<proteinExistence type="predicted"/>
<feature type="domain" description="ABC transmembrane type-2" evidence="9">
    <location>
        <begin position="697"/>
        <end position="927"/>
    </location>
</feature>
<keyword evidence="5 7" id="KW-1133">Transmembrane helix</keyword>
<keyword evidence="3" id="KW-0547">Nucleotide-binding</keyword>
<evidence type="ECO:0000256" key="2">
    <source>
        <dbReference type="ARBA" id="ARBA00022692"/>
    </source>
</evidence>
<keyword evidence="6 7" id="KW-0472">Membrane</keyword>
<evidence type="ECO:0000256" key="4">
    <source>
        <dbReference type="ARBA" id="ARBA00022840"/>
    </source>
</evidence>
<feature type="domain" description="ABC transporter" evidence="8">
    <location>
        <begin position="14"/>
        <end position="249"/>
    </location>
</feature>
<dbReference type="GO" id="GO:0016020">
    <property type="term" value="C:membrane"/>
    <property type="evidence" value="ECO:0007669"/>
    <property type="project" value="UniProtKB-SubCell"/>
</dbReference>
<dbReference type="GO" id="GO:0005524">
    <property type="term" value="F:ATP binding"/>
    <property type="evidence" value="ECO:0007669"/>
    <property type="project" value="UniProtKB-KW"/>
</dbReference>
<name>A0A5S3PD55_9RHOB</name>
<feature type="domain" description="ABC transporter" evidence="8">
    <location>
        <begin position="278"/>
        <end position="508"/>
    </location>
</feature>
<dbReference type="GO" id="GO:0016887">
    <property type="term" value="F:ATP hydrolysis activity"/>
    <property type="evidence" value="ECO:0007669"/>
    <property type="project" value="InterPro"/>
</dbReference>
<dbReference type="NCBIfam" id="NF033858">
    <property type="entry name" value="ABC2_perm_RbbA"/>
    <property type="match status" value="1"/>
</dbReference>
<keyword evidence="4 10" id="KW-0067">ATP-binding</keyword>
<dbReference type="PANTHER" id="PTHR43038">
    <property type="entry name" value="ATP-BINDING CASSETTE, SUB-FAMILY H, MEMBER 1"/>
    <property type="match status" value="1"/>
</dbReference>
<dbReference type="SMART" id="SM00382">
    <property type="entry name" value="AAA"/>
    <property type="match status" value="2"/>
</dbReference>
<dbReference type="Pfam" id="PF12698">
    <property type="entry name" value="ABC2_membrane_3"/>
    <property type="match status" value="1"/>
</dbReference>
<dbReference type="Pfam" id="PF00005">
    <property type="entry name" value="ABC_tran"/>
    <property type="match status" value="2"/>
</dbReference>
<feature type="transmembrane region" description="Helical" evidence="7">
    <location>
        <begin position="784"/>
        <end position="807"/>
    </location>
</feature>
<dbReference type="PROSITE" id="PS00211">
    <property type="entry name" value="ABC_TRANSPORTER_1"/>
    <property type="match status" value="1"/>
</dbReference>
<comment type="caution">
    <text evidence="10">The sequence shown here is derived from an EMBL/GenBank/DDBJ whole genome shotgun (WGS) entry which is preliminary data.</text>
</comment>